<evidence type="ECO:0000256" key="13">
    <source>
        <dbReference type="ARBA" id="ARBA00023167"/>
    </source>
</evidence>
<comment type="pathway">
    <text evidence="2">Amino-acid biosynthesis; L-lysine biosynthesis via DAP pathway; (S)-tetrahydrodipicolinate from L-aspartate: step 2/4.</text>
</comment>
<dbReference type="HAMAP" id="MF_02121">
    <property type="entry name" value="ASADH"/>
    <property type="match status" value="1"/>
</dbReference>
<comment type="similarity">
    <text evidence="4">Belongs to the aspartate-semialdehyde dehydrogenase family.</text>
</comment>
<feature type="active site" description="Acyl-thioester intermediate" evidence="15">
    <location>
        <position position="127"/>
    </location>
</feature>
<dbReference type="GO" id="GO:0019877">
    <property type="term" value="P:diaminopimelate biosynthetic process"/>
    <property type="evidence" value="ECO:0007669"/>
    <property type="project" value="UniProtKB-KW"/>
</dbReference>
<reference evidence="17" key="1">
    <citation type="submission" date="2023-03" db="EMBL/GenBank/DDBJ databases">
        <authorList>
            <person name="Steffen K."/>
            <person name="Cardenas P."/>
        </authorList>
    </citation>
    <scope>NUCLEOTIDE SEQUENCE</scope>
</reference>
<dbReference type="EC" id="1.2.1.11" evidence="6"/>
<dbReference type="PROSITE" id="PS01103">
    <property type="entry name" value="ASD"/>
    <property type="match status" value="1"/>
</dbReference>
<evidence type="ECO:0000256" key="3">
    <source>
        <dbReference type="ARBA" id="ARBA00005097"/>
    </source>
</evidence>
<evidence type="ECO:0000256" key="9">
    <source>
        <dbReference type="ARBA" id="ARBA00022857"/>
    </source>
</evidence>
<dbReference type="InterPro" id="IPR036291">
    <property type="entry name" value="NAD(P)-bd_dom_sf"/>
</dbReference>
<keyword evidence="18" id="KW-1185">Reference proteome</keyword>
<dbReference type="PIRSF" id="PIRSF000148">
    <property type="entry name" value="ASA_dh"/>
    <property type="match status" value="1"/>
</dbReference>
<evidence type="ECO:0000256" key="12">
    <source>
        <dbReference type="ARBA" id="ARBA00023154"/>
    </source>
</evidence>
<accession>A0AA35TJK0</accession>
<evidence type="ECO:0000256" key="4">
    <source>
        <dbReference type="ARBA" id="ARBA00010584"/>
    </source>
</evidence>
<keyword evidence="13" id="KW-0486">Methionine biosynthesis</keyword>
<comment type="pathway">
    <text evidence="3">Amino-acid biosynthesis; L-threonine biosynthesis; L-threonine from L-aspartate: step 2/5.</text>
</comment>
<dbReference type="Gene3D" id="3.30.360.10">
    <property type="entry name" value="Dihydrodipicolinate Reductase, domain 2"/>
    <property type="match status" value="1"/>
</dbReference>
<evidence type="ECO:0000256" key="11">
    <source>
        <dbReference type="ARBA" id="ARBA00023002"/>
    </source>
</evidence>
<comment type="caution">
    <text evidence="17">The sequence shown here is derived from an EMBL/GenBank/DDBJ whole genome shotgun (WGS) entry which is preliminary data.</text>
</comment>
<evidence type="ECO:0000256" key="10">
    <source>
        <dbReference type="ARBA" id="ARBA00022915"/>
    </source>
</evidence>
<keyword evidence="9" id="KW-0521">NADP</keyword>
<dbReference type="Gene3D" id="3.40.50.720">
    <property type="entry name" value="NAD(P)-binding Rossmann-like Domain"/>
    <property type="match status" value="1"/>
</dbReference>
<dbReference type="AlphaFoldDB" id="A0AA35TJK0"/>
<evidence type="ECO:0000259" key="16">
    <source>
        <dbReference type="SMART" id="SM00859"/>
    </source>
</evidence>
<dbReference type="GO" id="GO:0050661">
    <property type="term" value="F:NADP binding"/>
    <property type="evidence" value="ECO:0007669"/>
    <property type="project" value="InterPro"/>
</dbReference>
<dbReference type="PANTHER" id="PTHR46278:SF2">
    <property type="entry name" value="ASPARTATE-SEMIALDEHYDE DEHYDROGENASE"/>
    <property type="match status" value="1"/>
</dbReference>
<sequence>DLTIAVVGATGAVGAEFLRIVEQRYAPDRRKAAMASQRSAGKRIVVGGEELVVEEATADSFEGVDVAFISASSAVSRELAPHAVAAGAVVIDDGSAFRMEANVPLVVPEVNGEDVEWHEGIISIPNCSTTPLVMAAHPLRELSPIRRVIADTYQSVSGAGASLVAGLREQSERLIDADHSSTASEPGQIAYNLIPQIDRFMDTGYTYEEQKMRQESRKILHEPELLISATCVRVPVYVSHSAAVHIEFDRPVSVGEAREALAGMPGLTVLDDPANAAYPMPWDVSGQDDVFVGRIRQDLSNPNGLAMWIVSDNLRKGAALNSLQIAEELLSRNRLKPRAANASVQA</sequence>
<organism evidence="17 18">
    <name type="scientific">Geodia barretti</name>
    <name type="common">Barrett's horny sponge</name>
    <dbReference type="NCBI Taxonomy" id="519541"/>
    <lineage>
        <taxon>Eukaryota</taxon>
        <taxon>Metazoa</taxon>
        <taxon>Porifera</taxon>
        <taxon>Demospongiae</taxon>
        <taxon>Heteroscleromorpha</taxon>
        <taxon>Tetractinellida</taxon>
        <taxon>Astrophorina</taxon>
        <taxon>Geodiidae</taxon>
        <taxon>Geodia</taxon>
    </lineage>
</organism>
<evidence type="ECO:0000256" key="1">
    <source>
        <dbReference type="ARBA" id="ARBA00005021"/>
    </source>
</evidence>
<evidence type="ECO:0000256" key="7">
    <source>
        <dbReference type="ARBA" id="ARBA00022605"/>
    </source>
</evidence>
<dbReference type="GO" id="GO:0046983">
    <property type="term" value="F:protein dimerization activity"/>
    <property type="evidence" value="ECO:0007669"/>
    <property type="project" value="InterPro"/>
</dbReference>
<dbReference type="Pfam" id="PF01118">
    <property type="entry name" value="Semialdhyde_dh"/>
    <property type="match status" value="1"/>
</dbReference>
<dbReference type="InterPro" id="IPR000319">
    <property type="entry name" value="Asp-semialdehyde_DH_CS"/>
</dbReference>
<dbReference type="Proteomes" id="UP001174909">
    <property type="component" value="Unassembled WGS sequence"/>
</dbReference>
<evidence type="ECO:0000313" key="17">
    <source>
        <dbReference type="EMBL" id="CAI8049475.1"/>
    </source>
</evidence>
<dbReference type="CDD" id="cd18131">
    <property type="entry name" value="ASADH_C_bac_euk_like"/>
    <property type="match status" value="1"/>
</dbReference>
<keyword evidence="8" id="KW-0791">Threonine biosynthesis</keyword>
<evidence type="ECO:0000256" key="14">
    <source>
        <dbReference type="ARBA" id="ARBA00047891"/>
    </source>
</evidence>
<protein>
    <recommendedName>
        <fullName evidence="6">aspartate-semialdehyde dehydrogenase</fullName>
        <ecNumber evidence="6">1.2.1.11</ecNumber>
    </recommendedName>
</protein>
<dbReference type="InterPro" id="IPR000534">
    <property type="entry name" value="Semialdehyde_DH_NAD-bd"/>
</dbReference>
<dbReference type="GO" id="GO:0009088">
    <property type="term" value="P:threonine biosynthetic process"/>
    <property type="evidence" value="ECO:0007669"/>
    <property type="project" value="UniProtKB-KW"/>
</dbReference>
<evidence type="ECO:0000256" key="5">
    <source>
        <dbReference type="ARBA" id="ARBA00011738"/>
    </source>
</evidence>
<dbReference type="Pfam" id="PF02774">
    <property type="entry name" value="Semialdhyde_dhC"/>
    <property type="match status" value="1"/>
</dbReference>
<evidence type="ECO:0000256" key="6">
    <source>
        <dbReference type="ARBA" id="ARBA00013120"/>
    </source>
</evidence>
<keyword evidence="10" id="KW-0220">Diaminopimelate biosynthesis</keyword>
<proteinExistence type="inferred from homology"/>
<evidence type="ECO:0000256" key="2">
    <source>
        <dbReference type="ARBA" id="ARBA00005076"/>
    </source>
</evidence>
<dbReference type="SMART" id="SM00859">
    <property type="entry name" value="Semialdhyde_dh"/>
    <property type="match status" value="1"/>
</dbReference>
<dbReference type="InterPro" id="IPR012280">
    <property type="entry name" value="Semialdhyde_DH_dimer_dom"/>
</dbReference>
<dbReference type="PANTHER" id="PTHR46278">
    <property type="entry name" value="DEHYDROGENASE, PUTATIVE-RELATED"/>
    <property type="match status" value="1"/>
</dbReference>
<dbReference type="SUPFAM" id="SSF51735">
    <property type="entry name" value="NAD(P)-binding Rossmann-fold domains"/>
    <property type="match status" value="1"/>
</dbReference>
<dbReference type="GO" id="GO:0009089">
    <property type="term" value="P:lysine biosynthetic process via diaminopimelate"/>
    <property type="evidence" value="ECO:0007669"/>
    <property type="project" value="InterPro"/>
</dbReference>
<evidence type="ECO:0000313" key="18">
    <source>
        <dbReference type="Proteomes" id="UP001174909"/>
    </source>
</evidence>
<name>A0AA35TJK0_GEOBA</name>
<dbReference type="GO" id="GO:0051287">
    <property type="term" value="F:NAD binding"/>
    <property type="evidence" value="ECO:0007669"/>
    <property type="project" value="InterPro"/>
</dbReference>
<dbReference type="InterPro" id="IPR005986">
    <property type="entry name" value="Asp_semialdehyde_DH_beta"/>
</dbReference>
<comment type="pathway">
    <text evidence="1">Amino-acid biosynthesis; L-methionine biosynthesis via de novo pathway; L-homoserine from L-aspartate: step 2/3.</text>
</comment>
<dbReference type="InterPro" id="IPR012080">
    <property type="entry name" value="Asp_semialdehyde_DH"/>
</dbReference>
<dbReference type="EMBL" id="CASHTH010003796">
    <property type="protein sequence ID" value="CAI8049475.1"/>
    <property type="molecule type" value="Genomic_DNA"/>
</dbReference>
<comment type="subunit">
    <text evidence="5">Homodimer.</text>
</comment>
<evidence type="ECO:0000256" key="8">
    <source>
        <dbReference type="ARBA" id="ARBA00022697"/>
    </source>
</evidence>
<dbReference type="NCBIfam" id="NF011456">
    <property type="entry name" value="PRK14874.1"/>
    <property type="match status" value="1"/>
</dbReference>
<gene>
    <name evidence="17" type="ORF">GBAR_LOCUS27240</name>
</gene>
<dbReference type="SUPFAM" id="SSF55347">
    <property type="entry name" value="Glyceraldehyde-3-phosphate dehydrogenase-like, C-terminal domain"/>
    <property type="match status" value="1"/>
</dbReference>
<evidence type="ECO:0000256" key="15">
    <source>
        <dbReference type="PIRSR" id="PIRSR000148-1"/>
    </source>
</evidence>
<feature type="non-terminal residue" evidence="17">
    <location>
        <position position="346"/>
    </location>
</feature>
<dbReference type="NCBIfam" id="TIGR01296">
    <property type="entry name" value="asd_B"/>
    <property type="match status" value="1"/>
</dbReference>
<comment type="catalytic activity">
    <reaction evidence="14">
        <text>L-aspartate 4-semialdehyde + phosphate + NADP(+) = 4-phospho-L-aspartate + NADPH + H(+)</text>
        <dbReference type="Rhea" id="RHEA:24284"/>
        <dbReference type="ChEBI" id="CHEBI:15378"/>
        <dbReference type="ChEBI" id="CHEBI:43474"/>
        <dbReference type="ChEBI" id="CHEBI:57535"/>
        <dbReference type="ChEBI" id="CHEBI:57783"/>
        <dbReference type="ChEBI" id="CHEBI:58349"/>
        <dbReference type="ChEBI" id="CHEBI:537519"/>
        <dbReference type="EC" id="1.2.1.11"/>
    </reaction>
</comment>
<feature type="active site" description="Proton acceptor" evidence="15">
    <location>
        <position position="240"/>
    </location>
</feature>
<keyword evidence="12" id="KW-0457">Lysine biosynthesis</keyword>
<dbReference type="GO" id="GO:0009097">
    <property type="term" value="P:isoleucine biosynthetic process"/>
    <property type="evidence" value="ECO:0007669"/>
    <property type="project" value="InterPro"/>
</dbReference>
<keyword evidence="7" id="KW-0028">Amino-acid biosynthesis</keyword>
<dbReference type="GO" id="GO:0004073">
    <property type="term" value="F:aspartate-semialdehyde dehydrogenase activity"/>
    <property type="evidence" value="ECO:0007669"/>
    <property type="project" value="UniProtKB-EC"/>
</dbReference>
<feature type="domain" description="Semialdehyde dehydrogenase NAD-binding" evidence="16">
    <location>
        <begin position="3"/>
        <end position="118"/>
    </location>
</feature>
<dbReference type="GO" id="GO:0009086">
    <property type="term" value="P:methionine biosynthetic process"/>
    <property type="evidence" value="ECO:0007669"/>
    <property type="project" value="UniProtKB-KW"/>
</dbReference>
<dbReference type="CDD" id="cd02316">
    <property type="entry name" value="VcASADH2_like_N"/>
    <property type="match status" value="1"/>
</dbReference>
<keyword evidence="11" id="KW-0560">Oxidoreductase</keyword>